<keyword evidence="3" id="KW-1185">Reference proteome</keyword>
<dbReference type="InterPro" id="IPR036291">
    <property type="entry name" value="NAD(P)-bd_dom_sf"/>
</dbReference>
<dbReference type="SUPFAM" id="SSF51735">
    <property type="entry name" value="NAD(P)-binding Rossmann-fold domains"/>
    <property type="match status" value="1"/>
</dbReference>
<reference evidence="2 3" key="1">
    <citation type="journal article" date="2014" name="Proc. Natl. Acad. Sci. U.S.A.">
        <title>Trajectory and genomic determinants of fungal-pathogen speciation and host adaptation.</title>
        <authorList>
            <person name="Hu X."/>
            <person name="Xiao G."/>
            <person name="Zheng P."/>
            <person name="Shang Y."/>
            <person name="Su Y."/>
            <person name="Zhang X."/>
            <person name="Liu X."/>
            <person name="Zhan S."/>
            <person name="St Leger R.J."/>
            <person name="Wang C."/>
        </authorList>
    </citation>
    <scope>NUCLEOTIDE SEQUENCE [LARGE SCALE GENOMIC DNA]</scope>
    <source>
        <strain evidence="2 3">ARSEF 549</strain>
    </source>
</reference>
<name>A0A0B4EXQ4_METAF</name>
<evidence type="ECO:0000313" key="2">
    <source>
        <dbReference type="EMBL" id="KID66660.1"/>
    </source>
</evidence>
<feature type="non-terminal residue" evidence="2">
    <location>
        <position position="1"/>
    </location>
</feature>
<evidence type="ECO:0000313" key="3">
    <source>
        <dbReference type="Proteomes" id="UP000031186"/>
    </source>
</evidence>
<accession>A0A0B4EXQ4</accession>
<comment type="caution">
    <text evidence="2">The sequence shown here is derived from an EMBL/GenBank/DDBJ whole genome shotgun (WGS) entry which is preliminary data.</text>
</comment>
<protein>
    <submittedName>
        <fullName evidence="2">6-phosphogluconate dehydrogenase, NADP-binding protein</fullName>
    </submittedName>
</protein>
<feature type="domain" description="6-phosphogluconate dehydrogenase NADP-binding" evidence="1">
    <location>
        <begin position="6"/>
        <end position="75"/>
    </location>
</feature>
<sequence>MAPQHITFIGIGNMGNTLAQTLHKAGHSTTILNRTRHRLQVDKVIELGAELEQDAEIAIGRSGGPVMVCVLDHDAIYKDPRQVSIVCRGNSRQPHQQLHCALYRAPEEPSEHGGNGGIAVAASILASVVHT</sequence>
<dbReference type="VEuPathDB" id="FungiDB:MAN_04941"/>
<dbReference type="HOGENOM" id="CLU_1928113_0_0_1"/>
<dbReference type="Pfam" id="PF03446">
    <property type="entry name" value="NAD_binding_2"/>
    <property type="match status" value="1"/>
</dbReference>
<evidence type="ECO:0000259" key="1">
    <source>
        <dbReference type="Pfam" id="PF03446"/>
    </source>
</evidence>
<dbReference type="OrthoDB" id="435038at2759"/>
<gene>
    <name evidence="2" type="ORF">MAN_04941</name>
</gene>
<dbReference type="GO" id="GO:0050661">
    <property type="term" value="F:NADP binding"/>
    <property type="evidence" value="ECO:0007669"/>
    <property type="project" value="InterPro"/>
</dbReference>
<dbReference type="InterPro" id="IPR006115">
    <property type="entry name" value="6PGDH_NADP-bd"/>
</dbReference>
<dbReference type="Gene3D" id="3.40.50.720">
    <property type="entry name" value="NAD(P)-binding Rossmann-like Domain"/>
    <property type="match status" value="1"/>
</dbReference>
<dbReference type="Proteomes" id="UP000031186">
    <property type="component" value="Unassembled WGS sequence"/>
</dbReference>
<dbReference type="EMBL" id="AZNF01000005">
    <property type="protein sequence ID" value="KID66660.1"/>
    <property type="molecule type" value="Genomic_DNA"/>
</dbReference>
<proteinExistence type="predicted"/>
<organism evidence="2 3">
    <name type="scientific">Metarhizium anisopliae (strain ARSEF 549)</name>
    <dbReference type="NCBI Taxonomy" id="3151832"/>
    <lineage>
        <taxon>Eukaryota</taxon>
        <taxon>Fungi</taxon>
        <taxon>Dikarya</taxon>
        <taxon>Ascomycota</taxon>
        <taxon>Pezizomycotina</taxon>
        <taxon>Sordariomycetes</taxon>
        <taxon>Hypocreomycetidae</taxon>
        <taxon>Hypocreales</taxon>
        <taxon>Clavicipitaceae</taxon>
        <taxon>Metarhizium</taxon>
    </lineage>
</organism>
<dbReference type="AlphaFoldDB" id="A0A0B4EXQ4"/>